<comment type="caution">
    <text evidence="1">The sequence shown here is derived from an EMBL/GenBank/DDBJ whole genome shotgun (WGS) entry which is preliminary data.</text>
</comment>
<reference evidence="1 2" key="1">
    <citation type="journal article" date="2014" name="Am. J. Bot.">
        <title>Genome assembly and annotation for red clover (Trifolium pratense; Fabaceae).</title>
        <authorList>
            <person name="Istvanek J."/>
            <person name="Jaros M."/>
            <person name="Krenek A."/>
            <person name="Repkova J."/>
        </authorList>
    </citation>
    <scope>NUCLEOTIDE SEQUENCE [LARGE SCALE GENOMIC DNA]</scope>
    <source>
        <strain evidence="2">cv. Tatra</strain>
        <tissue evidence="1">Young leaves</tissue>
    </source>
</reference>
<dbReference type="Gene3D" id="2.40.70.10">
    <property type="entry name" value="Acid Proteases"/>
    <property type="match status" value="1"/>
</dbReference>
<dbReference type="PANTHER" id="PTHR33067:SF35">
    <property type="entry name" value="ASPARTIC PEPTIDASE DDI1-TYPE DOMAIN-CONTAINING PROTEIN"/>
    <property type="match status" value="1"/>
</dbReference>
<dbReference type="InterPro" id="IPR021109">
    <property type="entry name" value="Peptidase_aspartic_dom_sf"/>
</dbReference>
<reference evidence="1 2" key="2">
    <citation type="journal article" date="2017" name="Front. Plant Sci.">
        <title>Gene Classification and Mining of Molecular Markers Useful in Red Clover (Trifolium pratense) Breeding.</title>
        <authorList>
            <person name="Istvanek J."/>
            <person name="Dluhosova J."/>
            <person name="Dluhos P."/>
            <person name="Patkova L."/>
            <person name="Nedelnik J."/>
            <person name="Repkova J."/>
        </authorList>
    </citation>
    <scope>NUCLEOTIDE SEQUENCE [LARGE SCALE GENOMIC DNA]</scope>
    <source>
        <strain evidence="2">cv. Tatra</strain>
        <tissue evidence="1">Young leaves</tissue>
    </source>
</reference>
<dbReference type="AlphaFoldDB" id="A0A2K3KJW1"/>
<organism evidence="1 2">
    <name type="scientific">Trifolium pratense</name>
    <name type="common">Red clover</name>
    <dbReference type="NCBI Taxonomy" id="57577"/>
    <lineage>
        <taxon>Eukaryota</taxon>
        <taxon>Viridiplantae</taxon>
        <taxon>Streptophyta</taxon>
        <taxon>Embryophyta</taxon>
        <taxon>Tracheophyta</taxon>
        <taxon>Spermatophyta</taxon>
        <taxon>Magnoliopsida</taxon>
        <taxon>eudicotyledons</taxon>
        <taxon>Gunneridae</taxon>
        <taxon>Pentapetalae</taxon>
        <taxon>rosids</taxon>
        <taxon>fabids</taxon>
        <taxon>Fabales</taxon>
        <taxon>Fabaceae</taxon>
        <taxon>Papilionoideae</taxon>
        <taxon>50 kb inversion clade</taxon>
        <taxon>NPAAA clade</taxon>
        <taxon>Hologalegina</taxon>
        <taxon>IRL clade</taxon>
        <taxon>Trifolieae</taxon>
        <taxon>Trifolium</taxon>
    </lineage>
</organism>
<protein>
    <submittedName>
        <fullName evidence="1">Uncharacterized protein</fullName>
    </submittedName>
</protein>
<proteinExistence type="predicted"/>
<feature type="non-terminal residue" evidence="1">
    <location>
        <position position="55"/>
    </location>
</feature>
<accession>A0A2K3KJW1</accession>
<name>A0A2K3KJW1_TRIPR</name>
<sequence>MLFPVDFIVVDIEEDVDVPIILGRPFQATSLAVIDMEKEVLKLRMGDEEQLIYIR</sequence>
<dbReference type="PANTHER" id="PTHR33067">
    <property type="entry name" value="RNA-DIRECTED DNA POLYMERASE-RELATED"/>
    <property type="match status" value="1"/>
</dbReference>
<evidence type="ECO:0000313" key="2">
    <source>
        <dbReference type="Proteomes" id="UP000236291"/>
    </source>
</evidence>
<gene>
    <name evidence="1" type="ORF">L195_g063113</name>
</gene>
<dbReference type="Proteomes" id="UP000236291">
    <property type="component" value="Unassembled WGS sequence"/>
</dbReference>
<dbReference type="EMBL" id="ASHM01195468">
    <property type="protein sequence ID" value="PNX66567.1"/>
    <property type="molecule type" value="Genomic_DNA"/>
</dbReference>
<evidence type="ECO:0000313" key="1">
    <source>
        <dbReference type="EMBL" id="PNX66567.1"/>
    </source>
</evidence>